<evidence type="ECO:0000256" key="1">
    <source>
        <dbReference type="SAM" id="MobiDB-lite"/>
    </source>
</evidence>
<protein>
    <submittedName>
        <fullName evidence="2">Phage virion morphogenesis protein</fullName>
    </submittedName>
</protein>
<organism evidence="2 3">
    <name type="scientific">Sediminicurvatus halobius</name>
    <dbReference type="NCBI Taxonomy" id="2182432"/>
    <lineage>
        <taxon>Bacteria</taxon>
        <taxon>Pseudomonadati</taxon>
        <taxon>Pseudomonadota</taxon>
        <taxon>Gammaproteobacteria</taxon>
        <taxon>Chromatiales</taxon>
        <taxon>Ectothiorhodospiraceae</taxon>
        <taxon>Sediminicurvatus</taxon>
    </lineage>
</organism>
<dbReference type="OrthoDB" id="2081253at2"/>
<evidence type="ECO:0000313" key="3">
    <source>
        <dbReference type="Proteomes" id="UP000245474"/>
    </source>
</evidence>
<dbReference type="NCBIfam" id="TIGR01635">
    <property type="entry name" value="tail_comp_S"/>
    <property type="match status" value="1"/>
</dbReference>
<sequence>MAGVTLQHRIEDERVRRALRALEQRAGDATPAMRAIGEDLQLSHRERFDQQVSPAGEPWKPLSEDYRARKPRRQDEILVLNTYLRDTLRYDAGPQELEFGTDRVYGATHHFGDPERGIPARPWLGLSEGDERHAVETLLAYLGEPLS</sequence>
<dbReference type="RefSeq" id="WP_109678829.1">
    <property type="nucleotide sequence ID" value="NZ_CP086615.1"/>
</dbReference>
<evidence type="ECO:0000313" key="2">
    <source>
        <dbReference type="EMBL" id="PWG62850.1"/>
    </source>
</evidence>
<comment type="caution">
    <text evidence="2">The sequence shown here is derived from an EMBL/GenBank/DDBJ whole genome shotgun (WGS) entry which is preliminary data.</text>
</comment>
<feature type="region of interest" description="Disordered" evidence="1">
    <location>
        <begin position="48"/>
        <end position="67"/>
    </location>
</feature>
<dbReference type="InterPro" id="IPR006522">
    <property type="entry name" value="Phage_virion_morphogenesis"/>
</dbReference>
<dbReference type="Pfam" id="PF05069">
    <property type="entry name" value="Phage_tail_S"/>
    <property type="match status" value="1"/>
</dbReference>
<name>A0A2U2N153_9GAMM</name>
<dbReference type="AlphaFoldDB" id="A0A2U2N153"/>
<dbReference type="Proteomes" id="UP000245474">
    <property type="component" value="Unassembled WGS sequence"/>
</dbReference>
<proteinExistence type="predicted"/>
<keyword evidence="3" id="KW-1185">Reference proteome</keyword>
<dbReference type="EMBL" id="QFFI01000015">
    <property type="protein sequence ID" value="PWG62850.1"/>
    <property type="molecule type" value="Genomic_DNA"/>
</dbReference>
<accession>A0A2U2N153</accession>
<reference evidence="2 3" key="1">
    <citation type="submission" date="2018-05" db="EMBL/GenBank/DDBJ databases">
        <title>Spiribacter halobius sp. nov., a moderately halophilic bacterium isolated from marine solar saltern.</title>
        <authorList>
            <person name="Zheng W.-S."/>
            <person name="Lu D.-C."/>
            <person name="Du Z.-J."/>
        </authorList>
    </citation>
    <scope>NUCLEOTIDE SEQUENCE [LARGE SCALE GENOMIC DNA]</scope>
    <source>
        <strain evidence="2 3">E85</strain>
    </source>
</reference>
<gene>
    <name evidence="2" type="ORF">DEM34_10815</name>
</gene>